<evidence type="ECO:0000313" key="1">
    <source>
        <dbReference type="EMBL" id="CAB4144243.1"/>
    </source>
</evidence>
<reference evidence="2" key="1">
    <citation type="submission" date="2020-05" db="EMBL/GenBank/DDBJ databases">
        <authorList>
            <person name="Chiriac C."/>
            <person name="Salcher M."/>
            <person name="Ghai R."/>
            <person name="Kavagutti S V."/>
        </authorList>
    </citation>
    <scope>NUCLEOTIDE SEQUENCE</scope>
</reference>
<proteinExistence type="predicted"/>
<accession>A0A6J5R9X7</accession>
<gene>
    <name evidence="2" type="ORF">UFOVP1200_50</name>
    <name evidence="1" type="ORF">UFOVP469_20</name>
</gene>
<dbReference type="EMBL" id="LR797153">
    <property type="protein sequence ID" value="CAB4190281.1"/>
    <property type="molecule type" value="Genomic_DNA"/>
</dbReference>
<dbReference type="EMBL" id="LR796428">
    <property type="protein sequence ID" value="CAB4144243.1"/>
    <property type="molecule type" value="Genomic_DNA"/>
</dbReference>
<evidence type="ECO:0000313" key="2">
    <source>
        <dbReference type="EMBL" id="CAB4190281.1"/>
    </source>
</evidence>
<protein>
    <submittedName>
        <fullName evidence="2">Uncharacterized protein</fullName>
    </submittedName>
</protein>
<sequence length="69" mass="7499">MTKTFVSDLRVGDVIPGAGVVNAMDWYDTDRVTITRQIAPRSGAFLCRFVAGNWDGSMLIADMASMVEA</sequence>
<organism evidence="2">
    <name type="scientific">uncultured Caudovirales phage</name>
    <dbReference type="NCBI Taxonomy" id="2100421"/>
    <lineage>
        <taxon>Viruses</taxon>
        <taxon>Duplodnaviria</taxon>
        <taxon>Heunggongvirae</taxon>
        <taxon>Uroviricota</taxon>
        <taxon>Caudoviricetes</taxon>
        <taxon>Peduoviridae</taxon>
        <taxon>Maltschvirus</taxon>
        <taxon>Maltschvirus maltsch</taxon>
    </lineage>
</organism>
<name>A0A6J5R9X7_9CAUD</name>